<evidence type="ECO:0000313" key="2">
    <source>
        <dbReference type="EMBL" id="ADI35935.1"/>
    </source>
</evidence>
<dbReference type="eggNOG" id="arCOG06620">
    <property type="taxonomic scope" value="Archaea"/>
</dbReference>
<accession>D7DS25</accession>
<dbReference type="Proteomes" id="UP000007722">
    <property type="component" value="Chromosome"/>
</dbReference>
<protein>
    <recommendedName>
        <fullName evidence="4">Class III signal peptide-containing protein</fullName>
    </recommendedName>
</protein>
<dbReference type="AlphaFoldDB" id="D7DS25"/>
<evidence type="ECO:0000313" key="3">
    <source>
        <dbReference type="Proteomes" id="UP000007722"/>
    </source>
</evidence>
<keyword evidence="3" id="KW-1185">Reference proteome</keyword>
<feature type="region of interest" description="Disordered" evidence="1">
    <location>
        <begin position="52"/>
        <end position="92"/>
    </location>
</feature>
<dbReference type="KEGG" id="mvo:Mvol_0275"/>
<reference evidence="2 3" key="1">
    <citation type="submission" date="2010-05" db="EMBL/GenBank/DDBJ databases">
        <title>Complete sequence of Methanococcus voltae A3.</title>
        <authorList>
            <consortium name="US DOE Joint Genome Institute"/>
            <person name="Lucas S."/>
            <person name="Copeland A."/>
            <person name="Lapidus A."/>
            <person name="Cheng J.-F."/>
            <person name="Bruce D."/>
            <person name="Goodwin L."/>
            <person name="Pitluck S."/>
            <person name="Lowry S."/>
            <person name="Clum A."/>
            <person name="Land M."/>
            <person name="Hauser L."/>
            <person name="Kyrpides N."/>
            <person name="Mikhailova N."/>
            <person name="Whitman W.B."/>
            <person name="Woyke T."/>
        </authorList>
    </citation>
    <scope>NUCLEOTIDE SEQUENCE [LARGE SCALE GENOMIC DNA]</scope>
    <source>
        <strain evidence="3">ATCC BAA-1334 / A3</strain>
    </source>
</reference>
<dbReference type="InParanoid" id="D7DS25"/>
<evidence type="ECO:0008006" key="4">
    <source>
        <dbReference type="Google" id="ProtNLM"/>
    </source>
</evidence>
<dbReference type="STRING" id="456320.Mvol_0275"/>
<dbReference type="EMBL" id="CP002057">
    <property type="protein sequence ID" value="ADI35935.1"/>
    <property type="molecule type" value="Genomic_DNA"/>
</dbReference>
<gene>
    <name evidence="2" type="ordered locus">Mvol_0275</name>
</gene>
<dbReference type="HOGENOM" id="CLU_2243910_0_0_2"/>
<name>D7DS25_METV3</name>
<sequence>MFKRKKGQLSMELSIVICAVIIVGAVVAYSSLSFLKDTGRSVNEASKCFNDPLDKINGEEGESSGSTESSTLHSKSFSPFGIKPDVCKNTQNSSSIMWTGKALM</sequence>
<proteinExistence type="predicted"/>
<evidence type="ECO:0000256" key="1">
    <source>
        <dbReference type="SAM" id="MobiDB-lite"/>
    </source>
</evidence>
<organism evidence="2 3">
    <name type="scientific">Methanococcus voltae (strain ATCC BAA-1334 / A3)</name>
    <dbReference type="NCBI Taxonomy" id="456320"/>
    <lineage>
        <taxon>Archaea</taxon>
        <taxon>Methanobacteriati</taxon>
        <taxon>Methanobacteriota</taxon>
        <taxon>Methanomada group</taxon>
        <taxon>Methanococci</taxon>
        <taxon>Methanococcales</taxon>
        <taxon>Methanococcaceae</taxon>
        <taxon>Methanococcus</taxon>
    </lineage>
</organism>
<dbReference type="OrthoDB" id="373995at2157"/>